<dbReference type="EMBL" id="NTFS01000047">
    <property type="protein sequence ID" value="PAX59554.1"/>
    <property type="molecule type" value="Genomic_DNA"/>
</dbReference>
<accession>A0A2A2TMA7</accession>
<evidence type="ECO:0000313" key="2">
    <source>
        <dbReference type="EMBL" id="PAX59554.1"/>
    </source>
</evidence>
<comment type="caution">
    <text evidence="2">The sequence shown here is derived from an EMBL/GenBank/DDBJ whole genome shotgun (WGS) entry which is preliminary data.</text>
</comment>
<dbReference type="Proteomes" id="UP000218238">
    <property type="component" value="Unassembled WGS sequence"/>
</dbReference>
<gene>
    <name evidence="2" type="ORF">CK510_06565</name>
</gene>
<keyword evidence="1" id="KW-0732">Signal</keyword>
<dbReference type="RefSeq" id="WP_095720937.1">
    <property type="nucleotide sequence ID" value="NZ_NTFS01000047.1"/>
</dbReference>
<dbReference type="NCBIfam" id="NF038131">
    <property type="entry name" value="choice_anch_K"/>
    <property type="match status" value="1"/>
</dbReference>
<name>A0A2A2TMA7_9CYAN</name>
<dbReference type="AlphaFoldDB" id="A0A2A2TMA7"/>
<proteinExistence type="predicted"/>
<feature type="chain" id="PRO_5012019627" evidence="1">
    <location>
        <begin position="21"/>
        <end position="251"/>
    </location>
</feature>
<feature type="signal peptide" evidence="1">
    <location>
        <begin position="1"/>
        <end position="20"/>
    </location>
</feature>
<dbReference type="OrthoDB" id="508637at2"/>
<dbReference type="InterPro" id="IPR047995">
    <property type="entry name" value="Choice_anch_K"/>
</dbReference>
<keyword evidence="3" id="KW-1185">Reference proteome</keyword>
<evidence type="ECO:0000256" key="1">
    <source>
        <dbReference type="SAM" id="SignalP"/>
    </source>
</evidence>
<sequence>MKLSSVFGITLSAFAITAVAALGFSNQAKALIFSGDSSGTWGEPDPGTFNTNPIYKGVGTNTFEWGLSLPDIPRFRTPANSLIFKGTSFASDFNSLFKIGDLSYYNGTVPLYTNVEKVRFHLRLSFKNPAEIKEDFDFNFNLVNSPNDPNIPISDIANADYVFPTPVFTNRSFSYSGKQYTLELTGFIEDGSSTSAKEFRVREGAKTTAAIYGRINVVSPTEKVPEPGVVAGLSLLGFYVVIRKSYLKMKI</sequence>
<protein>
    <submittedName>
        <fullName evidence="2">PEP-CTERM sorting domain-containing protein</fullName>
    </submittedName>
</protein>
<reference evidence="2 3" key="1">
    <citation type="submission" date="2017-08" db="EMBL/GenBank/DDBJ databases">
        <title>Draft genome sequence of filamentous cyanobacterium Calothrix elsteri CCALA 953.</title>
        <authorList>
            <person name="Gagunashvili A.N."/>
            <person name="Elster J."/>
            <person name="Andresson O.S."/>
        </authorList>
    </citation>
    <scope>NUCLEOTIDE SEQUENCE [LARGE SCALE GENOMIC DNA]</scope>
    <source>
        <strain evidence="2 3">CCALA 953</strain>
    </source>
</reference>
<organism evidence="2 3">
    <name type="scientific">Brunnivagina elsteri CCALA 953</name>
    <dbReference type="NCBI Taxonomy" id="987040"/>
    <lineage>
        <taxon>Bacteria</taxon>
        <taxon>Bacillati</taxon>
        <taxon>Cyanobacteriota</taxon>
        <taxon>Cyanophyceae</taxon>
        <taxon>Nostocales</taxon>
        <taxon>Calotrichaceae</taxon>
        <taxon>Brunnivagina</taxon>
    </lineage>
</organism>
<evidence type="ECO:0000313" key="3">
    <source>
        <dbReference type="Proteomes" id="UP000218238"/>
    </source>
</evidence>